<sequence>MATNDAEFRMSRRVHILVMLCQTIGTACTISIPTGALASGTTGNILCAVILFIVIGIPLLYMESIVSQFTARDCISVWTIRKCLSHIGYVQVIWQILFIIYNHNAVSFLLHYFLISFEKPIPYFLCGSWSDQDCDILLTNYTVNEDCIKRKFSSSYCDQLHTTYPEYQYWRFYILEVDNTRNFFIVWRVCLASGFVCAMTFLSCFKRMESIKCFVHFFVIYPIFAYILLLTGSMLQKGIVVEYEDVLDLDFNNFSKKFRLSNMIQQVIFTLTIGSGITFNFASGVSFRSPCYSNVVICVAITIGFIVLTVCTTAMMYCPYAYHYRMKPEFLIRAPMTLLFEKIPRLIRYYRNSSLWLPLIYSANAIIGLNTNVIAFFNLLEMVRRRNSKVAKYPGLICLTCIVILFLITIPLQSKYGINLFLSLCRTYLNLLSTFIAAIECFVFVLMYGMHRFGEDVHFMLGVQPSIFMKIGWVATSIILLYAFCNEIHYRWDSNNIVDVTGRYLLLVAIGYILFGILLKLLIAVLRKDIWSVIRIDPSWGPASEILQRSRGMFTAQAMTKEYMYRQYHLQAGIIARQRKANVRDTSIYDNNFIFD</sequence>
<keyword evidence="3" id="KW-0813">Transport</keyword>
<dbReference type="Proteomes" id="UP000694872">
    <property type="component" value="Unplaced"/>
</dbReference>
<feature type="transmembrane region" description="Helical" evidence="9">
    <location>
        <begin position="355"/>
        <end position="378"/>
    </location>
</feature>
<feature type="transmembrane region" description="Helical" evidence="9">
    <location>
        <begin position="16"/>
        <end position="37"/>
    </location>
</feature>
<evidence type="ECO:0000256" key="8">
    <source>
        <dbReference type="PIRSR" id="PIRSR600175-2"/>
    </source>
</evidence>
<keyword evidence="8" id="KW-1015">Disulfide bond</keyword>
<evidence type="ECO:0000256" key="9">
    <source>
        <dbReference type="SAM" id="Phobius"/>
    </source>
</evidence>
<evidence type="ECO:0000256" key="6">
    <source>
        <dbReference type="ARBA" id="ARBA00022989"/>
    </source>
</evidence>
<keyword evidence="6 9" id="KW-1133">Transmembrane helix</keyword>
<organism evidence="10">
    <name type="scientific">Papilio xuthus</name>
    <name type="common">Asian swallowtail butterfly</name>
    <dbReference type="NCBI Taxonomy" id="66420"/>
    <lineage>
        <taxon>Eukaryota</taxon>
        <taxon>Metazoa</taxon>
        <taxon>Ecdysozoa</taxon>
        <taxon>Arthropoda</taxon>
        <taxon>Hexapoda</taxon>
        <taxon>Insecta</taxon>
        <taxon>Pterygota</taxon>
        <taxon>Neoptera</taxon>
        <taxon>Endopterygota</taxon>
        <taxon>Lepidoptera</taxon>
        <taxon>Glossata</taxon>
        <taxon>Ditrysia</taxon>
        <taxon>Papilionoidea</taxon>
        <taxon>Papilionidae</taxon>
        <taxon>Papilioninae</taxon>
        <taxon>Papilio</taxon>
    </lineage>
</organism>
<feature type="transmembrane region" description="Helical" evidence="9">
    <location>
        <begin position="83"/>
        <end position="101"/>
    </location>
</feature>
<evidence type="ECO:0000256" key="5">
    <source>
        <dbReference type="ARBA" id="ARBA00022847"/>
    </source>
</evidence>
<dbReference type="GO" id="GO:0005886">
    <property type="term" value="C:plasma membrane"/>
    <property type="evidence" value="ECO:0007669"/>
    <property type="project" value="TreeGrafter"/>
</dbReference>
<gene>
    <name evidence="10" type="primary">LOC106113674</name>
</gene>
<comment type="similarity">
    <text evidence="2">Belongs to the sodium:neurotransmitter symporter (SNF) (TC 2.A.22) family.</text>
</comment>
<keyword evidence="5" id="KW-0769">Symport</keyword>
<feature type="transmembrane region" description="Helical" evidence="9">
    <location>
        <begin position="263"/>
        <end position="282"/>
    </location>
</feature>
<feature type="transmembrane region" description="Helical" evidence="9">
    <location>
        <begin position="294"/>
        <end position="317"/>
    </location>
</feature>
<dbReference type="PANTHER" id="PTHR11616:SF240">
    <property type="entry name" value="BLOATED TUBULES, ISOFORM B-RELATED"/>
    <property type="match status" value="1"/>
</dbReference>
<dbReference type="RefSeq" id="XP_013161981.1">
    <property type="nucleotide sequence ID" value="XM_013306527.1"/>
</dbReference>
<proteinExistence type="inferred from homology"/>
<reference evidence="10" key="1">
    <citation type="submission" date="2025-08" db="UniProtKB">
        <authorList>
            <consortium name="RefSeq"/>
        </authorList>
    </citation>
    <scope>IDENTIFICATION</scope>
</reference>
<comment type="subcellular location">
    <subcellularLocation>
        <location evidence="1">Membrane</location>
        <topology evidence="1">Multi-pass membrane protein</topology>
    </subcellularLocation>
</comment>
<feature type="transmembrane region" description="Helical" evidence="9">
    <location>
        <begin position="504"/>
        <end position="526"/>
    </location>
</feature>
<dbReference type="PROSITE" id="PS50267">
    <property type="entry name" value="NA_NEUROTRAN_SYMP_3"/>
    <property type="match status" value="1"/>
</dbReference>
<dbReference type="GeneID" id="106113674"/>
<dbReference type="KEGG" id="pxu:106113674"/>
<feature type="transmembrane region" description="Helical" evidence="9">
    <location>
        <begin position="390"/>
        <end position="408"/>
    </location>
</feature>
<evidence type="ECO:0000256" key="2">
    <source>
        <dbReference type="ARBA" id="ARBA00006459"/>
    </source>
</evidence>
<keyword evidence="4 9" id="KW-0812">Transmembrane</keyword>
<accession>A0AAJ6YZE0</accession>
<dbReference type="SUPFAM" id="SSF161070">
    <property type="entry name" value="SNF-like"/>
    <property type="match status" value="1"/>
</dbReference>
<feature type="transmembrane region" description="Helical" evidence="9">
    <location>
        <begin position="43"/>
        <end position="62"/>
    </location>
</feature>
<evidence type="ECO:0000256" key="7">
    <source>
        <dbReference type="ARBA" id="ARBA00023136"/>
    </source>
</evidence>
<feature type="transmembrane region" description="Helical" evidence="9">
    <location>
        <begin position="214"/>
        <end position="235"/>
    </location>
</feature>
<dbReference type="PRINTS" id="PR00176">
    <property type="entry name" value="NANEUSMPORT"/>
</dbReference>
<evidence type="ECO:0000256" key="3">
    <source>
        <dbReference type="ARBA" id="ARBA00022448"/>
    </source>
</evidence>
<dbReference type="InterPro" id="IPR000175">
    <property type="entry name" value="Na/ntran_symport"/>
</dbReference>
<feature type="transmembrane region" description="Helical" evidence="9">
    <location>
        <begin position="185"/>
        <end position="202"/>
    </location>
</feature>
<protein>
    <submittedName>
        <fullName evidence="10">Sodium- and chloride-dependent glycine transporter 1-like</fullName>
    </submittedName>
</protein>
<dbReference type="GO" id="GO:0035725">
    <property type="term" value="P:sodium ion transmembrane transport"/>
    <property type="evidence" value="ECO:0007669"/>
    <property type="project" value="TreeGrafter"/>
</dbReference>
<evidence type="ECO:0000256" key="4">
    <source>
        <dbReference type="ARBA" id="ARBA00022692"/>
    </source>
</evidence>
<feature type="transmembrane region" description="Helical" evidence="9">
    <location>
        <begin position="428"/>
        <end position="447"/>
    </location>
</feature>
<dbReference type="PANTHER" id="PTHR11616">
    <property type="entry name" value="SODIUM/CHLORIDE DEPENDENT TRANSPORTER"/>
    <property type="match status" value="1"/>
</dbReference>
<evidence type="ECO:0000313" key="10">
    <source>
        <dbReference type="RefSeq" id="XP_013161981.1"/>
    </source>
</evidence>
<feature type="disulfide bond" evidence="8">
    <location>
        <begin position="126"/>
        <end position="134"/>
    </location>
</feature>
<name>A0AAJ6YZE0_PAPXU</name>
<evidence type="ECO:0000256" key="1">
    <source>
        <dbReference type="ARBA" id="ARBA00004141"/>
    </source>
</evidence>
<dbReference type="InterPro" id="IPR037272">
    <property type="entry name" value="SNS_sf"/>
</dbReference>
<dbReference type="GO" id="GO:0015293">
    <property type="term" value="F:symporter activity"/>
    <property type="evidence" value="ECO:0007669"/>
    <property type="project" value="UniProtKB-KW"/>
</dbReference>
<feature type="transmembrane region" description="Helical" evidence="9">
    <location>
        <begin position="467"/>
        <end position="484"/>
    </location>
</feature>
<dbReference type="GO" id="GO:0006865">
    <property type="term" value="P:amino acid transport"/>
    <property type="evidence" value="ECO:0007669"/>
    <property type="project" value="TreeGrafter"/>
</dbReference>
<dbReference type="AlphaFoldDB" id="A0AAJ6YZE0"/>
<dbReference type="Pfam" id="PF00209">
    <property type="entry name" value="SNF"/>
    <property type="match status" value="1"/>
</dbReference>
<keyword evidence="7 9" id="KW-0472">Membrane</keyword>